<dbReference type="SUPFAM" id="SSF52047">
    <property type="entry name" value="RNI-like"/>
    <property type="match status" value="1"/>
</dbReference>
<dbReference type="InterPro" id="IPR036047">
    <property type="entry name" value="F-box-like_dom_sf"/>
</dbReference>
<gene>
    <name evidence="2" type="ORF">BJ322DRAFT_881201</name>
</gene>
<dbReference type="SUPFAM" id="SSF81383">
    <property type="entry name" value="F-box domain"/>
    <property type="match status" value="1"/>
</dbReference>
<dbReference type="AlphaFoldDB" id="A0A9P6L5P2"/>
<dbReference type="Pfam" id="PF12937">
    <property type="entry name" value="F-box-like"/>
    <property type="match status" value="1"/>
</dbReference>
<reference evidence="2" key="1">
    <citation type="journal article" date="2020" name="Nat. Commun.">
        <title>Large-scale genome sequencing of mycorrhizal fungi provides insights into the early evolution of symbiotic traits.</title>
        <authorList>
            <person name="Miyauchi S."/>
            <person name="Kiss E."/>
            <person name="Kuo A."/>
            <person name="Drula E."/>
            <person name="Kohler A."/>
            <person name="Sanchez-Garcia M."/>
            <person name="Morin E."/>
            <person name="Andreopoulos B."/>
            <person name="Barry K.W."/>
            <person name="Bonito G."/>
            <person name="Buee M."/>
            <person name="Carver A."/>
            <person name="Chen C."/>
            <person name="Cichocki N."/>
            <person name="Clum A."/>
            <person name="Culley D."/>
            <person name="Crous P.W."/>
            <person name="Fauchery L."/>
            <person name="Girlanda M."/>
            <person name="Hayes R.D."/>
            <person name="Keri Z."/>
            <person name="LaButti K."/>
            <person name="Lipzen A."/>
            <person name="Lombard V."/>
            <person name="Magnuson J."/>
            <person name="Maillard F."/>
            <person name="Murat C."/>
            <person name="Nolan M."/>
            <person name="Ohm R.A."/>
            <person name="Pangilinan J."/>
            <person name="Pereira M.F."/>
            <person name="Perotto S."/>
            <person name="Peter M."/>
            <person name="Pfister S."/>
            <person name="Riley R."/>
            <person name="Sitrit Y."/>
            <person name="Stielow J.B."/>
            <person name="Szollosi G."/>
            <person name="Zifcakova L."/>
            <person name="Stursova M."/>
            <person name="Spatafora J.W."/>
            <person name="Tedersoo L."/>
            <person name="Vaario L.M."/>
            <person name="Yamada A."/>
            <person name="Yan M."/>
            <person name="Wang P."/>
            <person name="Xu J."/>
            <person name="Bruns T."/>
            <person name="Baldrian P."/>
            <person name="Vilgalys R."/>
            <person name="Dunand C."/>
            <person name="Henrissat B."/>
            <person name="Grigoriev I.V."/>
            <person name="Hibbett D."/>
            <person name="Nagy L.G."/>
            <person name="Martin F.M."/>
        </authorList>
    </citation>
    <scope>NUCLEOTIDE SEQUENCE</scope>
    <source>
        <strain evidence="2">UH-Tt-Lm1</strain>
    </source>
</reference>
<dbReference type="Gene3D" id="3.80.10.10">
    <property type="entry name" value="Ribonuclease Inhibitor"/>
    <property type="match status" value="1"/>
</dbReference>
<reference evidence="2" key="2">
    <citation type="submission" date="2020-11" db="EMBL/GenBank/DDBJ databases">
        <authorList>
            <consortium name="DOE Joint Genome Institute"/>
            <person name="Kuo A."/>
            <person name="Miyauchi S."/>
            <person name="Kiss E."/>
            <person name="Drula E."/>
            <person name="Kohler A."/>
            <person name="Sanchez-Garcia M."/>
            <person name="Andreopoulos B."/>
            <person name="Barry K.W."/>
            <person name="Bonito G."/>
            <person name="Buee M."/>
            <person name="Carver A."/>
            <person name="Chen C."/>
            <person name="Cichocki N."/>
            <person name="Clum A."/>
            <person name="Culley D."/>
            <person name="Crous P.W."/>
            <person name="Fauchery L."/>
            <person name="Girlanda M."/>
            <person name="Hayes R."/>
            <person name="Keri Z."/>
            <person name="Labutti K."/>
            <person name="Lipzen A."/>
            <person name="Lombard V."/>
            <person name="Magnuson J."/>
            <person name="Maillard F."/>
            <person name="Morin E."/>
            <person name="Murat C."/>
            <person name="Nolan M."/>
            <person name="Ohm R."/>
            <person name="Pangilinan J."/>
            <person name="Pereira M."/>
            <person name="Perotto S."/>
            <person name="Peter M."/>
            <person name="Riley R."/>
            <person name="Sitrit Y."/>
            <person name="Stielow B."/>
            <person name="Szollosi G."/>
            <person name="Zifcakova L."/>
            <person name="Stursova M."/>
            <person name="Spatafora J.W."/>
            <person name="Tedersoo L."/>
            <person name="Vaario L.-M."/>
            <person name="Yamada A."/>
            <person name="Yan M."/>
            <person name="Wang P."/>
            <person name="Xu J."/>
            <person name="Bruns T."/>
            <person name="Baldrian P."/>
            <person name="Vilgalys R."/>
            <person name="Henrissat B."/>
            <person name="Grigoriev I.V."/>
            <person name="Hibbett D."/>
            <person name="Nagy L.G."/>
            <person name="Martin F.M."/>
        </authorList>
    </citation>
    <scope>NUCLEOTIDE SEQUENCE</scope>
    <source>
        <strain evidence="2">UH-Tt-Lm1</strain>
    </source>
</reference>
<dbReference type="InterPro" id="IPR032675">
    <property type="entry name" value="LRR_dom_sf"/>
</dbReference>
<evidence type="ECO:0000313" key="3">
    <source>
        <dbReference type="Proteomes" id="UP000736335"/>
    </source>
</evidence>
<feature type="domain" description="F-box" evidence="1">
    <location>
        <begin position="17"/>
        <end position="65"/>
    </location>
</feature>
<dbReference type="Proteomes" id="UP000736335">
    <property type="component" value="Unassembled WGS sequence"/>
</dbReference>
<dbReference type="InterPro" id="IPR001810">
    <property type="entry name" value="F-box_dom"/>
</dbReference>
<proteinExistence type="predicted"/>
<dbReference type="OrthoDB" id="2269034at2759"/>
<dbReference type="PROSITE" id="PS50181">
    <property type="entry name" value="FBOX"/>
    <property type="match status" value="1"/>
</dbReference>
<organism evidence="2 3">
    <name type="scientific">Thelephora terrestris</name>
    <dbReference type="NCBI Taxonomy" id="56493"/>
    <lineage>
        <taxon>Eukaryota</taxon>
        <taxon>Fungi</taxon>
        <taxon>Dikarya</taxon>
        <taxon>Basidiomycota</taxon>
        <taxon>Agaricomycotina</taxon>
        <taxon>Agaricomycetes</taxon>
        <taxon>Thelephorales</taxon>
        <taxon>Thelephoraceae</taxon>
        <taxon>Thelephora</taxon>
    </lineage>
</organism>
<dbReference type="EMBL" id="WIUZ02000009">
    <property type="protein sequence ID" value="KAF9783807.1"/>
    <property type="molecule type" value="Genomic_DNA"/>
</dbReference>
<evidence type="ECO:0000313" key="2">
    <source>
        <dbReference type="EMBL" id="KAF9783807.1"/>
    </source>
</evidence>
<protein>
    <recommendedName>
        <fullName evidence="1">F-box domain-containing protein</fullName>
    </recommendedName>
</protein>
<comment type="caution">
    <text evidence="2">The sequence shown here is derived from an EMBL/GenBank/DDBJ whole genome shotgun (WGS) entry which is preliminary data.</text>
</comment>
<name>A0A9P6L5P2_9AGAM</name>
<keyword evidence="3" id="KW-1185">Reference proteome</keyword>
<accession>A0A9P6L5P2</accession>
<sequence length="461" mass="51687">MAALNPSPCEQMDVYPSSSASRLPPELLANIFEHLVTHSSPTILLRICRRWADIASSVSSLWCRIDFSTPLIPLLQRSIDQPLEVDISASPISPTSEKLIAAKEVLSLHNHRIRKLAVDLPARCLLEIRRELHAVFPILADVTIAVVLDSSWLTCFEGFSEWAPFPVPSVVRCLRLLLVATPWVPGRFRNLVELFLHDQWDIDSDPPMKILLGILESSPQLAILSVANAGPRLPLHTTTLPPASRVVHLHNLQQLYIEQTDVCDVGWILIHLDIPVSTNVRILVDLSLCDPTNEPIRLVFELALPKRHGLAHLTDLHCCTYAVDSPSSCLITAPNFAFRVAWGKWVHRHRCDDFVLPFLRLVAAMGIMEELSIISDVDSDNRICQWPWHDILGTLGSLRRLKVKQSQGSSLRLPLMRLRTLLHSWPHMWTTSKSGEMFRQTGMSGISSLDLDGFIPQLSAA</sequence>
<evidence type="ECO:0000259" key="1">
    <source>
        <dbReference type="PROSITE" id="PS50181"/>
    </source>
</evidence>